<dbReference type="AlphaFoldDB" id="A0A833T643"/>
<evidence type="ECO:0000313" key="4">
    <source>
        <dbReference type="Proteomes" id="UP000602510"/>
    </source>
</evidence>
<evidence type="ECO:0000256" key="1">
    <source>
        <dbReference type="SAM" id="MobiDB-lite"/>
    </source>
</evidence>
<proteinExistence type="predicted"/>
<sequence>MGELDKITLFTRGLVSQTRAEVVYRRCSTVHQAINVAIEYERAHPIQLHGPRGFSRSAAQRTRATNNCGFGGFARNPNPFLTRESQLEPMDIGFSRMVSRDECQRRKLCFFCKEPGHRMAQCQKRIGQRVPARQPQRQQQSYQHQRDRRSTRSNRKFLRPPIIA</sequence>
<dbReference type="GO" id="GO:0008270">
    <property type="term" value="F:zinc ion binding"/>
    <property type="evidence" value="ECO:0007669"/>
    <property type="project" value="InterPro"/>
</dbReference>
<accession>A0A833T643</accession>
<feature type="region of interest" description="Disordered" evidence="1">
    <location>
        <begin position="127"/>
        <end position="164"/>
    </location>
</feature>
<dbReference type="GO" id="GO:0003676">
    <property type="term" value="F:nucleic acid binding"/>
    <property type="evidence" value="ECO:0007669"/>
    <property type="project" value="InterPro"/>
</dbReference>
<gene>
    <name evidence="3" type="ORF">GN244_ATG07530</name>
</gene>
<name>A0A833T643_PHYIN</name>
<dbReference type="SMART" id="SM00343">
    <property type="entry name" value="ZnF_C2HC"/>
    <property type="match status" value="1"/>
</dbReference>
<reference evidence="3" key="1">
    <citation type="submission" date="2020-04" db="EMBL/GenBank/DDBJ databases">
        <title>Hybrid Assembly of Korean Phytophthora infestans isolates.</title>
        <authorList>
            <person name="Prokchorchik M."/>
            <person name="Lee Y."/>
            <person name="Seo J."/>
            <person name="Cho J.-H."/>
            <person name="Park Y.-E."/>
            <person name="Jang D.-C."/>
            <person name="Im J.-S."/>
            <person name="Choi J.-G."/>
            <person name="Park H.-J."/>
            <person name="Lee G.-B."/>
            <person name="Lee Y.-G."/>
            <person name="Hong S.-Y."/>
            <person name="Cho K."/>
            <person name="Sohn K.H."/>
        </authorList>
    </citation>
    <scope>NUCLEOTIDE SEQUENCE</scope>
    <source>
        <strain evidence="3">KR_1_A1</strain>
    </source>
</reference>
<dbReference type="InterPro" id="IPR001878">
    <property type="entry name" value="Znf_CCHC"/>
</dbReference>
<evidence type="ECO:0000313" key="3">
    <source>
        <dbReference type="EMBL" id="KAF4040335.1"/>
    </source>
</evidence>
<dbReference type="Proteomes" id="UP000602510">
    <property type="component" value="Unassembled WGS sequence"/>
</dbReference>
<keyword evidence="4" id="KW-1185">Reference proteome</keyword>
<evidence type="ECO:0000259" key="2">
    <source>
        <dbReference type="SMART" id="SM00343"/>
    </source>
</evidence>
<feature type="compositionally biased region" description="Low complexity" evidence="1">
    <location>
        <begin position="128"/>
        <end position="143"/>
    </location>
</feature>
<feature type="domain" description="CCHC-type" evidence="2">
    <location>
        <begin position="108"/>
        <end position="124"/>
    </location>
</feature>
<comment type="caution">
    <text evidence="3">The sequence shown here is derived from an EMBL/GenBank/DDBJ whole genome shotgun (WGS) entry which is preliminary data.</text>
</comment>
<protein>
    <recommendedName>
        <fullName evidence="2">CCHC-type domain-containing protein</fullName>
    </recommendedName>
</protein>
<organism evidence="3 4">
    <name type="scientific">Phytophthora infestans</name>
    <name type="common">Potato late blight agent</name>
    <name type="synonym">Botrytis infestans</name>
    <dbReference type="NCBI Taxonomy" id="4787"/>
    <lineage>
        <taxon>Eukaryota</taxon>
        <taxon>Sar</taxon>
        <taxon>Stramenopiles</taxon>
        <taxon>Oomycota</taxon>
        <taxon>Peronosporomycetes</taxon>
        <taxon>Peronosporales</taxon>
        <taxon>Peronosporaceae</taxon>
        <taxon>Phytophthora</taxon>
    </lineage>
</organism>
<dbReference type="EMBL" id="WSZM01000149">
    <property type="protein sequence ID" value="KAF4040335.1"/>
    <property type="molecule type" value="Genomic_DNA"/>
</dbReference>